<dbReference type="InterPro" id="IPR003661">
    <property type="entry name" value="HisK_dim/P_dom"/>
</dbReference>
<dbReference type="PROSITE" id="PS50109">
    <property type="entry name" value="HIS_KIN"/>
    <property type="match status" value="1"/>
</dbReference>
<dbReference type="InterPro" id="IPR052162">
    <property type="entry name" value="Sensor_kinase/Photoreceptor"/>
</dbReference>
<evidence type="ECO:0000256" key="4">
    <source>
        <dbReference type="ARBA" id="ARBA00022679"/>
    </source>
</evidence>
<keyword evidence="3" id="KW-0597">Phosphoprotein</keyword>
<dbReference type="Gene3D" id="1.10.287.130">
    <property type="match status" value="1"/>
</dbReference>
<dbReference type="InterPro" id="IPR003594">
    <property type="entry name" value="HATPase_dom"/>
</dbReference>
<evidence type="ECO:0000256" key="6">
    <source>
        <dbReference type="SAM" id="Coils"/>
    </source>
</evidence>
<dbReference type="InterPro" id="IPR004358">
    <property type="entry name" value="Sig_transdc_His_kin-like_C"/>
</dbReference>
<organism evidence="9 10">
    <name type="scientific">Leptospira brenneri</name>
    <dbReference type="NCBI Taxonomy" id="2023182"/>
    <lineage>
        <taxon>Bacteria</taxon>
        <taxon>Pseudomonadati</taxon>
        <taxon>Spirochaetota</taxon>
        <taxon>Spirochaetia</taxon>
        <taxon>Leptospirales</taxon>
        <taxon>Leptospiraceae</taxon>
        <taxon>Leptospira</taxon>
    </lineage>
</organism>
<dbReference type="PANTHER" id="PTHR43304">
    <property type="entry name" value="PHYTOCHROME-LIKE PROTEIN CPH1"/>
    <property type="match status" value="1"/>
</dbReference>
<dbReference type="AlphaFoldDB" id="A0A2M9Y1I1"/>
<protein>
    <recommendedName>
        <fullName evidence="2">histidine kinase</fullName>
        <ecNumber evidence="2">2.7.13.3</ecNumber>
    </recommendedName>
</protein>
<reference evidence="9" key="1">
    <citation type="journal article" date="2019" name="PLoS Negl. Trop. Dis.">
        <title>Revisiting the worldwide diversity of Leptospira species in the environment.</title>
        <authorList>
            <person name="Vincent A.T."/>
            <person name="Schiettekatte O."/>
            <person name="Bourhy P."/>
            <person name="Veyrier F.J."/>
            <person name="Picardeau M."/>
        </authorList>
    </citation>
    <scope>NUCLEOTIDE SEQUENCE [LARGE SCALE GENOMIC DNA]</scope>
    <source>
        <strain evidence="9">201800277</strain>
    </source>
</reference>
<dbReference type="PRINTS" id="PR00344">
    <property type="entry name" value="BCTRLSENSOR"/>
</dbReference>
<dbReference type="Pfam" id="PF02518">
    <property type="entry name" value="HATPase_c"/>
    <property type="match status" value="1"/>
</dbReference>
<comment type="caution">
    <text evidence="9">The sequence shown here is derived from an EMBL/GenBank/DDBJ whole genome shotgun (WGS) entry which is preliminary data.</text>
</comment>
<feature type="coiled-coil region" evidence="6">
    <location>
        <begin position="264"/>
        <end position="291"/>
    </location>
</feature>
<name>A0A2M9Y1I1_9LEPT</name>
<dbReference type="SUPFAM" id="SSF47384">
    <property type="entry name" value="Homodimeric domain of signal transducing histidine kinase"/>
    <property type="match status" value="1"/>
</dbReference>
<dbReference type="Gene3D" id="3.30.565.10">
    <property type="entry name" value="Histidine kinase-like ATPase, C-terminal domain"/>
    <property type="match status" value="1"/>
</dbReference>
<evidence type="ECO:0000259" key="8">
    <source>
        <dbReference type="PROSITE" id="PS50112"/>
    </source>
</evidence>
<dbReference type="InterPro" id="IPR013767">
    <property type="entry name" value="PAS_fold"/>
</dbReference>
<accession>A0A2M9Y1I1</accession>
<dbReference type="NCBIfam" id="TIGR00229">
    <property type="entry name" value="sensory_box"/>
    <property type="match status" value="2"/>
</dbReference>
<dbReference type="Proteomes" id="UP000297891">
    <property type="component" value="Unassembled WGS sequence"/>
</dbReference>
<keyword evidence="10" id="KW-1185">Reference proteome</keyword>
<sequence length="606" mass="68307">MTPQLSISDSIWHTAFSSSPIGMALTDMQTGLYVDANDVYCAWLGRTREEVIGKSTLDLGIYSNANDREIILEGLKRDGHVLNREVSLITKTGATVVILFSGRIVENGKYLLSAGQNITALKEKEYLASVLQSELVISKELFESVFRLNPAAVSLSNAETGKYDDINEAYCRLIGYDRDEIIGKTSHELNIWITKLDRARLLAEVQKKGWSTGMEASVRTKTGEIRHVVSGNTIINNHGRPTLLAILIDITESKQSKEALEFAVKERTKELNRILEDLQKTQDQLILAEKMATLGQLVASVAHEINNPLAAISAFSEQIFNRMGNFGNRLFQIKECFSKHSEKDINEIISWVIELFTFKPKSYGFMEARKAKKNLESIFIRLEIEPAYDLADRIVDLGVPDFFLENEKFLLHFQSSTLLDLVLSELNTLRSIESIRLAVERTSKIVYSLKNYGRYDRHEAKTPINLVDTIETVLTLYQSKMKSGVECVRFYNAEPTIAGYPDELIQIWTNLIYNALQAMAFKGTLTIQVDELETEVSVRIKDSGPGIPIGIQKRIFEPFYTTKEKGEGTGLGLGIVKQSVEERHQGRIQFQSEPGNTEFEVRLPKS</sequence>
<dbReference type="Pfam" id="PF00989">
    <property type="entry name" value="PAS"/>
    <property type="match status" value="1"/>
</dbReference>
<dbReference type="Pfam" id="PF13426">
    <property type="entry name" value="PAS_9"/>
    <property type="match status" value="1"/>
</dbReference>
<dbReference type="InterPro" id="IPR005467">
    <property type="entry name" value="His_kinase_dom"/>
</dbReference>
<dbReference type="SMART" id="SM00387">
    <property type="entry name" value="HATPase_c"/>
    <property type="match status" value="1"/>
</dbReference>
<keyword evidence="4" id="KW-0808">Transferase</keyword>
<feature type="domain" description="PAS" evidence="8">
    <location>
        <begin position="138"/>
        <end position="185"/>
    </location>
</feature>
<dbReference type="GO" id="GO:0000155">
    <property type="term" value="F:phosphorelay sensor kinase activity"/>
    <property type="evidence" value="ECO:0007669"/>
    <property type="project" value="InterPro"/>
</dbReference>
<dbReference type="SMART" id="SM00091">
    <property type="entry name" value="PAS"/>
    <property type="match status" value="2"/>
</dbReference>
<dbReference type="InterPro" id="IPR035965">
    <property type="entry name" value="PAS-like_dom_sf"/>
</dbReference>
<evidence type="ECO:0000256" key="5">
    <source>
        <dbReference type="ARBA" id="ARBA00022777"/>
    </source>
</evidence>
<dbReference type="EC" id="2.7.13.3" evidence="2"/>
<keyword evidence="5 9" id="KW-0418">Kinase</keyword>
<evidence type="ECO:0000313" key="10">
    <source>
        <dbReference type="Proteomes" id="UP000297891"/>
    </source>
</evidence>
<evidence type="ECO:0000313" key="9">
    <source>
        <dbReference type="EMBL" id="TGK91914.1"/>
    </source>
</evidence>
<evidence type="ECO:0000256" key="2">
    <source>
        <dbReference type="ARBA" id="ARBA00012438"/>
    </source>
</evidence>
<evidence type="ECO:0000259" key="7">
    <source>
        <dbReference type="PROSITE" id="PS50109"/>
    </source>
</evidence>
<dbReference type="InterPro" id="IPR000014">
    <property type="entry name" value="PAS"/>
</dbReference>
<dbReference type="Gene3D" id="3.30.450.20">
    <property type="entry name" value="PAS domain"/>
    <property type="match status" value="2"/>
</dbReference>
<keyword evidence="6" id="KW-0175">Coiled coil</keyword>
<gene>
    <name evidence="9" type="ORF">EHQ30_17170</name>
</gene>
<dbReference type="PROSITE" id="PS50112">
    <property type="entry name" value="PAS"/>
    <property type="match status" value="1"/>
</dbReference>
<dbReference type="CDD" id="cd00130">
    <property type="entry name" value="PAS"/>
    <property type="match status" value="2"/>
</dbReference>
<dbReference type="SUPFAM" id="SSF55874">
    <property type="entry name" value="ATPase domain of HSP90 chaperone/DNA topoisomerase II/histidine kinase"/>
    <property type="match status" value="1"/>
</dbReference>
<dbReference type="SUPFAM" id="SSF55785">
    <property type="entry name" value="PYP-like sensor domain (PAS domain)"/>
    <property type="match status" value="2"/>
</dbReference>
<evidence type="ECO:0000256" key="1">
    <source>
        <dbReference type="ARBA" id="ARBA00000085"/>
    </source>
</evidence>
<dbReference type="CDD" id="cd00082">
    <property type="entry name" value="HisKA"/>
    <property type="match status" value="1"/>
</dbReference>
<comment type="catalytic activity">
    <reaction evidence="1">
        <text>ATP + protein L-histidine = ADP + protein N-phospho-L-histidine.</text>
        <dbReference type="EC" id="2.7.13.3"/>
    </reaction>
</comment>
<dbReference type="InterPro" id="IPR036890">
    <property type="entry name" value="HATPase_C_sf"/>
</dbReference>
<dbReference type="RefSeq" id="WP_100790753.1">
    <property type="nucleotide sequence ID" value="NZ_NPDQ01000004.1"/>
</dbReference>
<proteinExistence type="predicted"/>
<dbReference type="EMBL" id="RQFP01000014">
    <property type="protein sequence ID" value="TGK91914.1"/>
    <property type="molecule type" value="Genomic_DNA"/>
</dbReference>
<dbReference type="PANTHER" id="PTHR43304:SF1">
    <property type="entry name" value="PAC DOMAIN-CONTAINING PROTEIN"/>
    <property type="match status" value="1"/>
</dbReference>
<dbReference type="InterPro" id="IPR036097">
    <property type="entry name" value="HisK_dim/P_sf"/>
</dbReference>
<dbReference type="GO" id="GO:0006355">
    <property type="term" value="P:regulation of DNA-templated transcription"/>
    <property type="evidence" value="ECO:0007669"/>
    <property type="project" value="InterPro"/>
</dbReference>
<feature type="domain" description="Histidine kinase" evidence="7">
    <location>
        <begin position="439"/>
        <end position="606"/>
    </location>
</feature>
<evidence type="ECO:0000256" key="3">
    <source>
        <dbReference type="ARBA" id="ARBA00022553"/>
    </source>
</evidence>
<dbReference type="OrthoDB" id="2521613at2"/>